<dbReference type="GO" id="GO:0005886">
    <property type="term" value="C:plasma membrane"/>
    <property type="evidence" value="ECO:0007669"/>
    <property type="project" value="TreeGrafter"/>
</dbReference>
<accession>A0A1E5QC76</accession>
<keyword evidence="9" id="KW-0812">Transmembrane</keyword>
<dbReference type="RefSeq" id="WP_069956396.1">
    <property type="nucleotide sequence ID" value="NZ_MCGG01000002.1"/>
</dbReference>
<dbReference type="STRING" id="28181.BEN30_02280"/>
<evidence type="ECO:0000256" key="3">
    <source>
        <dbReference type="ARBA" id="ARBA00022723"/>
    </source>
</evidence>
<evidence type="ECO:0000256" key="8">
    <source>
        <dbReference type="ARBA" id="ARBA00060491"/>
    </source>
</evidence>
<gene>
    <name evidence="11" type="ORF">BEN30_02280</name>
</gene>
<dbReference type="GO" id="GO:0017004">
    <property type="term" value="P:cytochrome complex assembly"/>
    <property type="evidence" value="ECO:0007669"/>
    <property type="project" value="UniProtKB-KW"/>
</dbReference>
<evidence type="ECO:0000256" key="9">
    <source>
        <dbReference type="RuleBase" id="RU364112"/>
    </source>
</evidence>
<dbReference type="FunFam" id="1.10.8.640:FF:000001">
    <property type="entry name" value="Cytochrome c-type biogenesis protein"/>
    <property type="match status" value="1"/>
</dbReference>
<evidence type="ECO:0000256" key="6">
    <source>
        <dbReference type="ARBA" id="ARBA00023004"/>
    </source>
</evidence>
<comment type="similarity">
    <text evidence="1 9">Belongs to the CcmH/CycL/Ccl2/NrfF family.</text>
</comment>
<dbReference type="OrthoDB" id="9804975at2"/>
<dbReference type="Proteomes" id="UP000095347">
    <property type="component" value="Unassembled WGS sequence"/>
</dbReference>
<keyword evidence="9" id="KW-0472">Membrane</keyword>
<dbReference type="InterPro" id="IPR005616">
    <property type="entry name" value="CcmH/CycL/Ccl2/NrfF_N"/>
</dbReference>
<feature type="signal peptide" evidence="9">
    <location>
        <begin position="1"/>
        <end position="21"/>
    </location>
</feature>
<dbReference type="CDD" id="cd16378">
    <property type="entry name" value="CcmH_N"/>
    <property type="match status" value="1"/>
</dbReference>
<dbReference type="InterPro" id="IPR051263">
    <property type="entry name" value="C-type_cytochrome_biogenesis"/>
</dbReference>
<dbReference type="EMBL" id="MCGG01000002">
    <property type="protein sequence ID" value="OEJ69680.1"/>
    <property type="molecule type" value="Genomic_DNA"/>
</dbReference>
<keyword evidence="12" id="KW-1185">Reference proteome</keyword>
<name>A0A1E5QC76_9PROT</name>
<comment type="caution">
    <text evidence="11">The sequence shown here is derived from an EMBL/GenBank/DDBJ whole genome shotgun (WGS) entry which is preliminary data.</text>
</comment>
<evidence type="ECO:0000313" key="12">
    <source>
        <dbReference type="Proteomes" id="UP000095347"/>
    </source>
</evidence>
<keyword evidence="2 9" id="KW-0349">Heme</keyword>
<organism evidence="11 12">
    <name type="scientific">Magnetovibrio blakemorei</name>
    <dbReference type="NCBI Taxonomy" id="28181"/>
    <lineage>
        <taxon>Bacteria</taxon>
        <taxon>Pseudomonadati</taxon>
        <taxon>Pseudomonadota</taxon>
        <taxon>Alphaproteobacteria</taxon>
        <taxon>Rhodospirillales</taxon>
        <taxon>Magnetovibrionaceae</taxon>
        <taxon>Magnetovibrio</taxon>
    </lineage>
</organism>
<dbReference type="InterPro" id="IPR038297">
    <property type="entry name" value="CcmH/CycL/NrfF/Ccl2_sf"/>
</dbReference>
<sequence length="165" mass="18334">MNRFFAVALMLAVLVPQFAGAVEPDEILKDPALEMRAREVGKQLRCVVCQNQSIDDSNAELAGDMRVLVRDRITAGDSNQQVIDYMVDRYGDYVLLDPPFKAATLVLWVGPAAIAGLGLLWVVLLFRRRKTASGEMELSTSGVQAEPLSDDERRRLENLLKENDA</sequence>
<feature type="transmembrane region" description="Helical" evidence="9">
    <location>
        <begin position="105"/>
        <end position="126"/>
    </location>
</feature>
<feature type="chain" id="PRO_5011023050" description="Cytochrome c-type biogenesis protein" evidence="9">
    <location>
        <begin position="22"/>
        <end position="165"/>
    </location>
</feature>
<dbReference type="PANTHER" id="PTHR47870:SF1">
    <property type="entry name" value="CYTOCHROME C-TYPE BIOGENESIS PROTEIN CCMH"/>
    <property type="match status" value="1"/>
</dbReference>
<keyword evidence="6 9" id="KW-0408">Iron</keyword>
<keyword evidence="9" id="KW-1133">Transmembrane helix</keyword>
<dbReference type="Gene3D" id="1.10.8.640">
    <property type="entry name" value="Cytochrome C biogenesis protein"/>
    <property type="match status" value="1"/>
</dbReference>
<proteinExistence type="inferred from homology"/>
<dbReference type="AlphaFoldDB" id="A0A1E5QC76"/>
<evidence type="ECO:0000256" key="4">
    <source>
        <dbReference type="ARBA" id="ARBA00022729"/>
    </source>
</evidence>
<evidence type="ECO:0000256" key="1">
    <source>
        <dbReference type="ARBA" id="ARBA00010342"/>
    </source>
</evidence>
<reference evidence="12" key="1">
    <citation type="submission" date="2016-07" db="EMBL/GenBank/DDBJ databases">
        <authorList>
            <person name="Florea S."/>
            <person name="Webb J.S."/>
            <person name="Jaromczyk J."/>
            <person name="Schardl C.L."/>
        </authorList>
    </citation>
    <scope>NUCLEOTIDE SEQUENCE [LARGE SCALE GENOMIC DNA]</scope>
    <source>
        <strain evidence="12">MV-1</strain>
    </source>
</reference>
<evidence type="ECO:0000256" key="2">
    <source>
        <dbReference type="ARBA" id="ARBA00022617"/>
    </source>
</evidence>
<keyword evidence="3 9" id="KW-0479">Metal-binding</keyword>
<dbReference type="GO" id="GO:0046872">
    <property type="term" value="F:metal ion binding"/>
    <property type="evidence" value="ECO:0007669"/>
    <property type="project" value="UniProtKB-KW"/>
</dbReference>
<evidence type="ECO:0000313" key="11">
    <source>
        <dbReference type="EMBL" id="OEJ69680.1"/>
    </source>
</evidence>
<feature type="domain" description="CcmH/CycL/Ccl2/NrfF N-terminal" evidence="10">
    <location>
        <begin position="10"/>
        <end position="160"/>
    </location>
</feature>
<keyword evidence="4 9" id="KW-0732">Signal</keyword>
<dbReference type="Pfam" id="PF03918">
    <property type="entry name" value="CcmH"/>
    <property type="match status" value="1"/>
</dbReference>
<comment type="subcellular location">
    <subcellularLocation>
        <location evidence="8">Membrane</location>
        <topology evidence="8">Single-pass membrane protein</topology>
        <orientation evidence="8">Periplasmic side</orientation>
    </subcellularLocation>
</comment>
<evidence type="ECO:0000256" key="7">
    <source>
        <dbReference type="ARBA" id="ARBA00037230"/>
    </source>
</evidence>
<keyword evidence="5" id="KW-0201">Cytochrome c-type biogenesis</keyword>
<protein>
    <recommendedName>
        <fullName evidence="9">Cytochrome c-type biogenesis protein</fullName>
    </recommendedName>
</protein>
<evidence type="ECO:0000256" key="5">
    <source>
        <dbReference type="ARBA" id="ARBA00022748"/>
    </source>
</evidence>
<evidence type="ECO:0000259" key="10">
    <source>
        <dbReference type="Pfam" id="PF03918"/>
    </source>
</evidence>
<dbReference type="PANTHER" id="PTHR47870">
    <property type="entry name" value="CYTOCHROME C-TYPE BIOGENESIS PROTEIN CCMH"/>
    <property type="match status" value="1"/>
</dbReference>
<comment type="function">
    <text evidence="7">Required for the biogenesis of c-type cytochromes. Possible subunit of a heme lyase.</text>
</comment>